<dbReference type="InterPro" id="IPR029000">
    <property type="entry name" value="Cyclophilin-like_dom_sf"/>
</dbReference>
<comment type="caution">
    <text evidence="2">The sequence shown here is derived from an EMBL/GenBank/DDBJ whole genome shotgun (WGS) entry which is preliminary data.</text>
</comment>
<dbReference type="RefSeq" id="WP_265152625.1">
    <property type="nucleotide sequence ID" value="NZ_JAOXXL010000032.1"/>
</dbReference>
<accession>A0ABT4DJT7</accession>
<evidence type="ECO:0000313" key="2">
    <source>
        <dbReference type="EMBL" id="MCY7008861.1"/>
    </source>
</evidence>
<evidence type="ECO:0000259" key="1">
    <source>
        <dbReference type="Pfam" id="PF18050"/>
    </source>
</evidence>
<keyword evidence="3" id="KW-1185">Reference proteome</keyword>
<sequence>MKIKIGEHILTVDLVNNSTTVELKNRLKKGPITLNMKDYGNMEKVGDFDKSLPTNDEQISTDAGDVILYQGKSFVIYYDKNNWNFTRIGKVKNISKEELRKILGKGDIKVELYLE</sequence>
<dbReference type="EMBL" id="JAOXXL010000032">
    <property type="protein sequence ID" value="MCY7008861.1"/>
    <property type="molecule type" value="Genomic_DNA"/>
</dbReference>
<dbReference type="Proteomes" id="UP001062738">
    <property type="component" value="Unassembled WGS sequence"/>
</dbReference>
<proteinExistence type="predicted"/>
<dbReference type="Gene3D" id="2.40.100.20">
    <property type="match status" value="1"/>
</dbReference>
<name>A0ABT4DJT7_FUSSI</name>
<organism evidence="2 3">
    <name type="scientific">Fusobacterium simiae</name>
    <dbReference type="NCBI Taxonomy" id="855"/>
    <lineage>
        <taxon>Bacteria</taxon>
        <taxon>Fusobacteriati</taxon>
        <taxon>Fusobacteriota</taxon>
        <taxon>Fusobacteriia</taxon>
        <taxon>Fusobacteriales</taxon>
        <taxon>Fusobacteriaceae</taxon>
        <taxon>Fusobacterium</taxon>
    </lineage>
</organism>
<evidence type="ECO:0000313" key="3">
    <source>
        <dbReference type="Proteomes" id="UP001062738"/>
    </source>
</evidence>
<gene>
    <name evidence="2" type="ORF">OCK72_09505</name>
</gene>
<protein>
    <submittedName>
        <fullName evidence="2">Cyclophilin-like fold protein</fullName>
    </submittedName>
</protein>
<feature type="domain" description="Cyclophilin-like" evidence="1">
    <location>
        <begin position="3"/>
        <end position="112"/>
    </location>
</feature>
<dbReference type="InterPro" id="IPR041183">
    <property type="entry name" value="Cyclophilin-like"/>
</dbReference>
<reference evidence="2" key="1">
    <citation type="submission" date="2022-09" db="EMBL/GenBank/DDBJ databases">
        <authorList>
            <person name="Zoaiter M."/>
        </authorList>
    </citation>
    <scope>NUCLEOTIDE SEQUENCE</scope>
    <source>
        <strain evidence="2">DSM 19848</strain>
    </source>
</reference>
<dbReference type="SUPFAM" id="SSF50891">
    <property type="entry name" value="Cyclophilin-like"/>
    <property type="match status" value="1"/>
</dbReference>
<dbReference type="Pfam" id="PF18050">
    <property type="entry name" value="Cyclophil_like2"/>
    <property type="match status" value="1"/>
</dbReference>